<evidence type="ECO:0000256" key="1">
    <source>
        <dbReference type="ARBA" id="ARBA00005061"/>
    </source>
</evidence>
<dbReference type="CDD" id="cd01995">
    <property type="entry name" value="QueC-like"/>
    <property type="match status" value="1"/>
</dbReference>
<evidence type="ECO:0000256" key="5">
    <source>
        <dbReference type="ARBA" id="ARBA00022833"/>
    </source>
</evidence>
<evidence type="ECO:0000256" key="3">
    <source>
        <dbReference type="ARBA" id="ARBA00022723"/>
    </source>
</evidence>
<keyword evidence="3 11" id="KW-0479">Metal-binding</keyword>
<evidence type="ECO:0000256" key="9">
    <source>
        <dbReference type="ARBA" id="ARBA00039149"/>
    </source>
</evidence>
<keyword evidence="2 11" id="KW-0436">Ligase</keyword>
<comment type="caution">
    <text evidence="12">The sequence shown here is derived from an EMBL/GenBank/DDBJ whole genome shotgun (WGS) entry which is preliminary data.</text>
</comment>
<dbReference type="SUPFAM" id="SSF52402">
    <property type="entry name" value="Adenine nucleotide alpha hydrolases-like"/>
    <property type="match status" value="1"/>
</dbReference>
<evidence type="ECO:0000256" key="8">
    <source>
        <dbReference type="ARBA" id="ARBA00037993"/>
    </source>
</evidence>
<protein>
    <recommendedName>
        <fullName evidence="9 11">7-cyano-7-deazaguanine synthase</fullName>
        <ecNumber evidence="9 11">6.3.4.20</ecNumber>
    </recommendedName>
    <alternativeName>
        <fullName evidence="11">7-cyano-7-carbaguanine synthase</fullName>
    </alternativeName>
    <alternativeName>
        <fullName evidence="11">Archaeosine biosynthesis protein QueC</fullName>
    </alternativeName>
    <alternativeName>
        <fullName evidence="11">PreQ(0) synthase</fullName>
    </alternativeName>
</protein>
<keyword evidence="5 11" id="KW-0862">Zinc</keyword>
<feature type="binding site" evidence="11">
    <location>
        <position position="189"/>
    </location>
    <ligand>
        <name>Zn(2+)</name>
        <dbReference type="ChEBI" id="CHEBI:29105"/>
    </ligand>
</feature>
<feature type="binding site" evidence="11">
    <location>
        <position position="197"/>
    </location>
    <ligand>
        <name>Zn(2+)</name>
        <dbReference type="ChEBI" id="CHEBI:29105"/>
    </ligand>
</feature>
<comment type="cofactor">
    <cofactor evidence="11">
        <name>Zn(2+)</name>
        <dbReference type="ChEBI" id="CHEBI:29105"/>
    </cofactor>
    <text evidence="11">Binds 1 zinc ion per subunit.</text>
</comment>
<reference evidence="12 13" key="1">
    <citation type="submission" date="2018-12" db="EMBL/GenBank/DDBJ databases">
        <title>The complete genome of the methanogenic archaea of the candidate phylum Verstraetearchaeota, obtained from the metagenome of underground thermal water.</title>
        <authorList>
            <person name="Kadnikov V.V."/>
            <person name="Mardanov A.V."/>
            <person name="Beletsky A.V."/>
            <person name="Karnachuk O.V."/>
            <person name="Ravin N.V."/>
        </authorList>
    </citation>
    <scope>NUCLEOTIDE SEQUENCE [LARGE SCALE GENOMIC DNA]</scope>
    <source>
        <strain evidence="12">Ch88</strain>
    </source>
</reference>
<comment type="similarity">
    <text evidence="8 11">Belongs to the QueC family.</text>
</comment>
<evidence type="ECO:0000256" key="11">
    <source>
        <dbReference type="HAMAP-Rule" id="MF_01633"/>
    </source>
</evidence>
<sequence>MASRMASKKEGAVVVISGGLDSTTVLYYALDKGFSAFPITFDYGQIARAEIRSAREVSKRLGLPWRLVDLSGLSELYMGATSLVDRGIEITREFSKPIIVPFRNAVLLSAAVAYADSIGARHVLYGAHASDAENYPDCRREFVEAMERAARLGTGSDISIEAPLLSLKKSEVVRLGARLGVPFELTWSCYRDGEIHCGSCESCENRKRAFAEAGVKDPTEYLIGGSP</sequence>
<dbReference type="GO" id="GO:0008270">
    <property type="term" value="F:zinc ion binding"/>
    <property type="evidence" value="ECO:0007669"/>
    <property type="project" value="UniProtKB-UniRule"/>
</dbReference>
<evidence type="ECO:0000256" key="6">
    <source>
        <dbReference type="ARBA" id="ARBA00022840"/>
    </source>
</evidence>
<accession>A0A3S4UGZ8</accession>
<dbReference type="NCBIfam" id="TIGR00364">
    <property type="entry name" value="7-cyano-7-deazaguanine synthase QueC"/>
    <property type="match status" value="1"/>
</dbReference>
<evidence type="ECO:0000256" key="4">
    <source>
        <dbReference type="ARBA" id="ARBA00022741"/>
    </source>
</evidence>
<evidence type="ECO:0000256" key="10">
    <source>
        <dbReference type="ARBA" id="ARBA00047890"/>
    </source>
</evidence>
<proteinExistence type="inferred from homology"/>
<dbReference type="UniPathway" id="UPA00391"/>
<feature type="binding site" evidence="11">
    <location>
        <position position="200"/>
    </location>
    <ligand>
        <name>Zn(2+)</name>
        <dbReference type="ChEBI" id="CHEBI:29105"/>
    </ligand>
</feature>
<dbReference type="HAMAP" id="MF_01633">
    <property type="entry name" value="QueC"/>
    <property type="match status" value="1"/>
</dbReference>
<dbReference type="Pfam" id="PF06508">
    <property type="entry name" value="QueC"/>
    <property type="match status" value="1"/>
</dbReference>
<organism evidence="12 13">
    <name type="scientific">Methanosuratincola subterraneus</name>
    <dbReference type="NCBI Taxonomy" id="2593994"/>
    <lineage>
        <taxon>Archaea</taxon>
        <taxon>Thermoproteota</taxon>
        <taxon>Methanosuratincolia</taxon>
        <taxon>Candidatus Methanomethylicales</taxon>
        <taxon>Candidatus Methanomethylicaceae</taxon>
        <taxon>Candidatus Methanosuratincola (ex Vanwonterghem et al. 2016)</taxon>
    </lineage>
</organism>
<dbReference type="PANTHER" id="PTHR42914">
    <property type="entry name" value="7-CYANO-7-DEAZAGUANINE SYNTHASE"/>
    <property type="match status" value="1"/>
</dbReference>
<gene>
    <name evidence="11" type="primary">queC</name>
    <name evidence="12" type="ORF">Metus_0436</name>
</gene>
<comment type="function">
    <text evidence="7 11">Catalyzes the ATP-dependent conversion of 7-carboxy-7-deazaguanine (CDG) to 7-cyano-7-deazaguanine (preQ(0)).</text>
</comment>
<dbReference type="GO" id="GO:0016879">
    <property type="term" value="F:ligase activity, forming carbon-nitrogen bonds"/>
    <property type="evidence" value="ECO:0007669"/>
    <property type="project" value="UniProtKB-UniRule"/>
</dbReference>
<evidence type="ECO:0000313" key="13">
    <source>
        <dbReference type="Proteomes" id="UP000288215"/>
    </source>
</evidence>
<evidence type="ECO:0000313" key="12">
    <source>
        <dbReference type="EMBL" id="RWX73657.1"/>
    </source>
</evidence>
<evidence type="ECO:0000256" key="2">
    <source>
        <dbReference type="ARBA" id="ARBA00022598"/>
    </source>
</evidence>
<keyword evidence="6 11" id="KW-0067">ATP-binding</keyword>
<comment type="pathway">
    <text evidence="1 11">Purine metabolism; 7-cyano-7-deazaguanine biosynthesis.</text>
</comment>
<dbReference type="PIRSF" id="PIRSF006293">
    <property type="entry name" value="ExsB"/>
    <property type="match status" value="1"/>
</dbReference>
<dbReference type="Gene3D" id="3.40.50.620">
    <property type="entry name" value="HUPs"/>
    <property type="match status" value="1"/>
</dbReference>
<dbReference type="GO" id="GO:0005524">
    <property type="term" value="F:ATP binding"/>
    <property type="evidence" value="ECO:0007669"/>
    <property type="project" value="UniProtKB-UniRule"/>
</dbReference>
<dbReference type="Proteomes" id="UP000288215">
    <property type="component" value="Unassembled WGS sequence"/>
</dbReference>
<dbReference type="InterPro" id="IPR014729">
    <property type="entry name" value="Rossmann-like_a/b/a_fold"/>
</dbReference>
<dbReference type="PANTHER" id="PTHR42914:SF1">
    <property type="entry name" value="7-CYANO-7-DEAZAGUANINE SYNTHASE"/>
    <property type="match status" value="1"/>
</dbReference>
<evidence type="ECO:0000256" key="7">
    <source>
        <dbReference type="ARBA" id="ARBA00037768"/>
    </source>
</evidence>
<dbReference type="EC" id="6.3.4.20" evidence="9 11"/>
<keyword evidence="4 11" id="KW-0547">Nucleotide-binding</keyword>
<name>A0A3S4UGZ8_METS7</name>
<dbReference type="AlphaFoldDB" id="A0A3S4UGZ8"/>
<comment type="catalytic activity">
    <reaction evidence="10 11">
        <text>7-carboxy-7-carbaguanine + NH4(+) + 2 ATP = 7-cyano-7-carbaguanine + 2 AMP + 2 diphosphate + 2 H(+)</text>
        <dbReference type="Rhea" id="RHEA:27982"/>
        <dbReference type="ChEBI" id="CHEBI:15378"/>
        <dbReference type="ChEBI" id="CHEBI:28938"/>
        <dbReference type="ChEBI" id="CHEBI:30616"/>
        <dbReference type="ChEBI" id="CHEBI:33019"/>
        <dbReference type="ChEBI" id="CHEBI:45075"/>
        <dbReference type="ChEBI" id="CHEBI:61036"/>
        <dbReference type="ChEBI" id="CHEBI:456215"/>
        <dbReference type="EC" id="6.3.4.20"/>
    </reaction>
</comment>
<feature type="binding site" evidence="11">
    <location>
        <begin position="16"/>
        <end position="26"/>
    </location>
    <ligand>
        <name>ATP</name>
        <dbReference type="ChEBI" id="CHEBI:30616"/>
    </ligand>
</feature>
<dbReference type="InterPro" id="IPR018317">
    <property type="entry name" value="QueC"/>
</dbReference>
<dbReference type="EMBL" id="RXGA01000002">
    <property type="protein sequence ID" value="RWX73657.1"/>
    <property type="molecule type" value="Genomic_DNA"/>
</dbReference>
<feature type="binding site" evidence="11">
    <location>
        <position position="203"/>
    </location>
    <ligand>
        <name>Zn(2+)</name>
        <dbReference type="ChEBI" id="CHEBI:29105"/>
    </ligand>
</feature>